<dbReference type="PANTHER" id="PTHR10921">
    <property type="entry name" value="NUCLEAR DISTRIBUTION PROTEIN NUDE HOMOLOG 1"/>
    <property type="match status" value="1"/>
</dbReference>
<proteinExistence type="inferred from homology"/>
<sequence length="455" mass="50994">MSEVGYRQAKEQIAQLEAELAEFQASSRELEKELELELEESEQKHKSLTNQVESLTGQVNEWKTKHFELQKEYSANQAALLKQIATLKEKHSQANDRLREIEMTNDDMEQHERITKSSLVELEQKYHNSLEEIAMLESEVASKDELQIELQRTKDELRDTREELSVAQNRISTLTQEKEQLQVSNNDLRRQLANSSPVMKKNGFRITSDPYAATSHVNATAPSPSNSPSSHEAVSFQRMSSSKSLRKIHGMLDQMRNLEYRVAHFKSSLPKPSSPSTHSRNSSASSTPSTGSPRTVSKRASVDGSPIDTNSPNHSQLPVASLRRSSSILDRQFLLESTRNSPPLLSAAVKKHGRSKGHIPEHDYVRTTQLEAIEGSPSTNHSGRGTDITAKKPPQINLKSKTSVSNAVESYDKMIKPDKRVESPDLKPDTKVFNRPGSAFSALHKRTSIGHGRFV</sequence>
<dbReference type="GO" id="GO:0047496">
    <property type="term" value="P:vesicle transport along microtubule"/>
    <property type="evidence" value="ECO:0007669"/>
    <property type="project" value="TreeGrafter"/>
</dbReference>
<dbReference type="GO" id="GO:0005874">
    <property type="term" value="C:microtubule"/>
    <property type="evidence" value="ECO:0007669"/>
    <property type="project" value="UniProtKB-KW"/>
</dbReference>
<dbReference type="GO" id="GO:0007059">
    <property type="term" value="P:chromosome segregation"/>
    <property type="evidence" value="ECO:0007669"/>
    <property type="project" value="TreeGrafter"/>
</dbReference>
<protein>
    <recommendedName>
        <fullName evidence="9">NUDE domain-containing protein</fullName>
    </recommendedName>
</protein>
<dbReference type="GO" id="GO:0000132">
    <property type="term" value="P:establishment of mitotic spindle orientation"/>
    <property type="evidence" value="ECO:0007669"/>
    <property type="project" value="TreeGrafter"/>
</dbReference>
<dbReference type="GO" id="GO:0000776">
    <property type="term" value="C:kinetochore"/>
    <property type="evidence" value="ECO:0007669"/>
    <property type="project" value="TreeGrafter"/>
</dbReference>
<dbReference type="Pfam" id="PF04880">
    <property type="entry name" value="NUDE_C"/>
    <property type="match status" value="1"/>
</dbReference>
<accession>A0A642UW76</accession>
<dbReference type="PANTHER" id="PTHR10921:SF1">
    <property type="entry name" value="NUCLEAR DISTRIBUTION PROTEIN NUDE HOMOLOG"/>
    <property type="match status" value="1"/>
</dbReference>
<dbReference type="VEuPathDB" id="FungiDB:TRICI_005113"/>
<feature type="domain" description="NUDE" evidence="9">
    <location>
        <begin position="118"/>
        <end position="287"/>
    </location>
</feature>
<keyword evidence="3" id="KW-0963">Cytoplasm</keyword>
<dbReference type="EMBL" id="SWFS01000392">
    <property type="protein sequence ID" value="KAA8906690.1"/>
    <property type="molecule type" value="Genomic_DNA"/>
</dbReference>
<dbReference type="GO" id="GO:0008017">
    <property type="term" value="F:microtubule binding"/>
    <property type="evidence" value="ECO:0007669"/>
    <property type="project" value="InterPro"/>
</dbReference>
<dbReference type="OrthoDB" id="5877028at2759"/>
<keyword evidence="11" id="KW-1185">Reference proteome</keyword>
<feature type="compositionally biased region" description="Polar residues" evidence="8">
    <location>
        <begin position="307"/>
        <end position="321"/>
    </location>
</feature>
<organism evidence="10 11">
    <name type="scientific">Trichomonascus ciferrii</name>
    <dbReference type="NCBI Taxonomy" id="44093"/>
    <lineage>
        <taxon>Eukaryota</taxon>
        <taxon>Fungi</taxon>
        <taxon>Dikarya</taxon>
        <taxon>Ascomycota</taxon>
        <taxon>Saccharomycotina</taxon>
        <taxon>Dipodascomycetes</taxon>
        <taxon>Dipodascales</taxon>
        <taxon>Trichomonascaceae</taxon>
        <taxon>Trichomonascus</taxon>
        <taxon>Trichomonascus ciferrii complex</taxon>
    </lineage>
</organism>
<dbReference type="AlphaFoldDB" id="A0A642UW76"/>
<comment type="caution">
    <text evidence="10">The sequence shown here is derived from an EMBL/GenBank/DDBJ whole genome shotgun (WGS) entry which is preliminary data.</text>
</comment>
<evidence type="ECO:0000256" key="3">
    <source>
        <dbReference type="ARBA" id="ARBA00022490"/>
    </source>
</evidence>
<dbReference type="Gene3D" id="6.10.250.1080">
    <property type="match status" value="1"/>
</dbReference>
<dbReference type="InterPro" id="IPR033494">
    <property type="entry name" value="NUDE"/>
</dbReference>
<evidence type="ECO:0000313" key="10">
    <source>
        <dbReference type="EMBL" id="KAA8906690.1"/>
    </source>
</evidence>
<evidence type="ECO:0000256" key="8">
    <source>
        <dbReference type="SAM" id="MobiDB-lite"/>
    </source>
</evidence>
<dbReference type="Proteomes" id="UP000761534">
    <property type="component" value="Unassembled WGS sequence"/>
</dbReference>
<evidence type="ECO:0000256" key="2">
    <source>
        <dbReference type="ARBA" id="ARBA00007429"/>
    </source>
</evidence>
<reference evidence="10" key="1">
    <citation type="journal article" date="2019" name="G3 (Bethesda)">
        <title>Genome Assemblies of Two Rare Opportunistic Yeast Pathogens: Diutina rugosa (syn. Candida rugosa) and Trichomonascus ciferrii (syn. Candida ciferrii).</title>
        <authorList>
            <person name="Mixao V."/>
            <person name="Saus E."/>
            <person name="Hansen A.P."/>
            <person name="Lass-Florl C."/>
            <person name="Gabaldon T."/>
        </authorList>
    </citation>
    <scope>NUCLEOTIDE SEQUENCE</scope>
    <source>
        <strain evidence="10">CBS 4856</strain>
    </source>
</reference>
<comment type="similarity">
    <text evidence="2">Belongs to the nudE family.</text>
</comment>
<feature type="region of interest" description="Disordered" evidence="8">
    <location>
        <begin position="266"/>
        <end position="321"/>
    </location>
</feature>
<feature type="compositionally biased region" description="Low complexity" evidence="8">
    <location>
        <begin position="266"/>
        <end position="295"/>
    </location>
</feature>
<keyword evidence="5 7" id="KW-0175">Coiled coil</keyword>
<evidence type="ECO:0000256" key="1">
    <source>
        <dbReference type="ARBA" id="ARBA00004245"/>
    </source>
</evidence>
<feature type="region of interest" description="Disordered" evidence="8">
    <location>
        <begin position="215"/>
        <end position="242"/>
    </location>
</feature>
<dbReference type="GO" id="GO:0005871">
    <property type="term" value="C:kinesin complex"/>
    <property type="evidence" value="ECO:0007669"/>
    <property type="project" value="TreeGrafter"/>
</dbReference>
<keyword evidence="6" id="KW-0206">Cytoskeleton</keyword>
<gene>
    <name evidence="10" type="ORF">TRICI_005113</name>
</gene>
<comment type="subcellular location">
    <subcellularLocation>
        <location evidence="1">Cytoplasm</location>
        <location evidence="1">Cytoskeleton</location>
    </subcellularLocation>
</comment>
<name>A0A642UW76_9ASCO</name>
<evidence type="ECO:0000256" key="6">
    <source>
        <dbReference type="ARBA" id="ARBA00023212"/>
    </source>
</evidence>
<keyword evidence="4" id="KW-0493">Microtubule</keyword>
<evidence type="ECO:0000256" key="5">
    <source>
        <dbReference type="ARBA" id="ARBA00023054"/>
    </source>
</evidence>
<dbReference type="GO" id="GO:0007020">
    <property type="term" value="P:microtubule nucleation"/>
    <property type="evidence" value="ECO:0007669"/>
    <property type="project" value="TreeGrafter"/>
</dbReference>
<evidence type="ECO:0000256" key="4">
    <source>
        <dbReference type="ARBA" id="ARBA00022701"/>
    </source>
</evidence>
<dbReference type="GO" id="GO:0051642">
    <property type="term" value="P:centrosome localization"/>
    <property type="evidence" value="ECO:0007669"/>
    <property type="project" value="TreeGrafter"/>
</dbReference>
<feature type="coiled-coil region" evidence="7">
    <location>
        <begin position="6"/>
        <end position="191"/>
    </location>
</feature>
<evidence type="ECO:0000313" key="11">
    <source>
        <dbReference type="Proteomes" id="UP000761534"/>
    </source>
</evidence>
<evidence type="ECO:0000259" key="9">
    <source>
        <dbReference type="Pfam" id="PF04880"/>
    </source>
</evidence>
<evidence type="ECO:0000256" key="7">
    <source>
        <dbReference type="SAM" id="Coils"/>
    </source>
</evidence>
<dbReference type="InterPro" id="IPR006964">
    <property type="entry name" value="NUDE_dom"/>
</dbReference>